<feature type="region of interest" description="Disordered" evidence="1">
    <location>
        <begin position="59"/>
        <end position="84"/>
    </location>
</feature>
<organism evidence="2">
    <name type="scientific">Homo sapiens</name>
    <name type="common">Human</name>
    <dbReference type="NCBI Taxonomy" id="9606"/>
    <lineage>
        <taxon>Eukaryota</taxon>
        <taxon>Metazoa</taxon>
        <taxon>Chordata</taxon>
        <taxon>Craniata</taxon>
        <taxon>Vertebrata</taxon>
        <taxon>Euteleostomi</taxon>
        <taxon>Mammalia</taxon>
        <taxon>Eutheria</taxon>
        <taxon>Euarchontoglires</taxon>
        <taxon>Primates</taxon>
        <taxon>Haplorrhini</taxon>
        <taxon>Catarrhini</taxon>
        <taxon>Hominidae</taxon>
        <taxon>Homo</taxon>
    </lineage>
</organism>
<protein>
    <submittedName>
        <fullName evidence="2">Alternative protein UBE2R2</fullName>
    </submittedName>
</protein>
<dbReference type="EMBL" id="HF584075">
    <property type="protein sequence ID" value="CCQ43572.1"/>
    <property type="molecule type" value="Genomic_DNA"/>
</dbReference>
<evidence type="ECO:0000313" key="2">
    <source>
        <dbReference type="EMBL" id="CCQ43572.1"/>
    </source>
</evidence>
<dbReference type="ChiTaRS" id="UBE2R2">
    <property type="organism name" value="human"/>
</dbReference>
<proteinExistence type="predicted"/>
<name>L8ECH4_HUMAN</name>
<gene>
    <name evidence="2" type="primary">UBE2R2</name>
</gene>
<reference evidence="2" key="1">
    <citation type="journal article" date="2013" name="PLoS ONE">
        <title>Direct detection of alternative open reading frames translation products in human significantly expands the proteome.</title>
        <authorList>
            <person name="Vanderperre B."/>
            <person name="Lucier J.-F."/>
            <person name="Motard J."/>
            <person name="Tremblay G."/>
            <person name="Vanderperre S."/>
            <person name="Wisztorski M."/>
            <person name="Salzet M."/>
            <person name="Boisvert F.-M."/>
            <person name="Roucou X."/>
        </authorList>
    </citation>
    <scope>NUCLEOTIDE SEQUENCE</scope>
</reference>
<accession>L8ECH4</accession>
<dbReference type="OrthoDB" id="19692at2759"/>
<evidence type="ECO:0000256" key="1">
    <source>
        <dbReference type="SAM" id="MobiDB-lite"/>
    </source>
</evidence>
<dbReference type="AlphaFoldDB" id="L8ECH4"/>
<sequence length="84" mass="9286">MTTAQICFTTTCMMTTLMMKMRRRKMPTVMMMMILGMRSRDVLLQCPCTALPSQAKGRGASGDLAMAPQQKPIHSGWGNTHSSC</sequence>